<dbReference type="STRING" id="1194090.SAMN05443144_11836"/>
<name>A0A1M5GUD2_9BACT</name>
<proteinExistence type="predicted"/>
<dbReference type="AlphaFoldDB" id="A0A1M5GUD2"/>
<evidence type="ECO:0000313" key="2">
    <source>
        <dbReference type="Proteomes" id="UP000184041"/>
    </source>
</evidence>
<keyword evidence="2" id="KW-1185">Reference proteome</keyword>
<dbReference type="Pfam" id="PF11249">
    <property type="entry name" value="DUF3047"/>
    <property type="match status" value="1"/>
</dbReference>
<dbReference type="OrthoDB" id="9775969at2"/>
<evidence type="ECO:0008006" key="3">
    <source>
        <dbReference type="Google" id="ProtNLM"/>
    </source>
</evidence>
<gene>
    <name evidence="1" type="ORF">SAMN05443144_11836</name>
</gene>
<protein>
    <recommendedName>
        <fullName evidence="3">DUF3047 domain-containing protein</fullName>
    </recommendedName>
</protein>
<organism evidence="1 2">
    <name type="scientific">Fodinibius roseus</name>
    <dbReference type="NCBI Taxonomy" id="1194090"/>
    <lineage>
        <taxon>Bacteria</taxon>
        <taxon>Pseudomonadati</taxon>
        <taxon>Balneolota</taxon>
        <taxon>Balneolia</taxon>
        <taxon>Balneolales</taxon>
        <taxon>Balneolaceae</taxon>
        <taxon>Fodinibius</taxon>
    </lineage>
</organism>
<sequence>MDLYMQRTDTQISHYFLLLLFFSLGHTPMSEAQQPTHLDNGNVLLENFENDTVGSLPYKWYDRDGNKRLVNHDKSFSKQYLYKVVRSDNSEANKFLRYKGSRAKHINLPLINKDKDNIYNINIYETPILSWKVRAHKLPENAREDNDDYNDSVASVYVVFDMGRVALFKKVPKTIRYTWSTLLDKGTRTSKLFGNQQIVIVESGRKNTGKWITFERNLVEDYRRLFGDDPPRTPMAILIMSDGDSTGSWVMADYDDFILKSR</sequence>
<evidence type="ECO:0000313" key="1">
    <source>
        <dbReference type="EMBL" id="SHG07293.1"/>
    </source>
</evidence>
<reference evidence="1 2" key="1">
    <citation type="submission" date="2016-11" db="EMBL/GenBank/DDBJ databases">
        <authorList>
            <person name="Jaros S."/>
            <person name="Januszkiewicz K."/>
            <person name="Wedrychowicz H."/>
        </authorList>
    </citation>
    <scope>NUCLEOTIDE SEQUENCE [LARGE SCALE GENOMIC DNA]</scope>
    <source>
        <strain evidence="1 2">DSM 21986</strain>
    </source>
</reference>
<dbReference type="InterPro" id="IPR021409">
    <property type="entry name" value="DUF3047"/>
</dbReference>
<dbReference type="EMBL" id="FQUS01000018">
    <property type="protein sequence ID" value="SHG07293.1"/>
    <property type="molecule type" value="Genomic_DNA"/>
</dbReference>
<dbReference type="Proteomes" id="UP000184041">
    <property type="component" value="Unassembled WGS sequence"/>
</dbReference>
<accession>A0A1M5GUD2</accession>